<reference evidence="3 4" key="1">
    <citation type="journal article" date="1995" name="DNA Res.">
        <title>Sequence analysis of the genome of the unicellular cyanobacterium Synechocystis sp. strain PCC6803. I. Sequence features in the 1 Mb region from map positions 64% to 92% of the genome.</title>
        <authorList>
            <person name="Kaneko T."/>
            <person name="Tanaka A."/>
            <person name="Sato S."/>
            <person name="Kotani H."/>
            <person name="Sazuka T."/>
            <person name="Miyajima N."/>
            <person name="Sugiura M."/>
            <person name="Tabata S."/>
        </authorList>
    </citation>
    <scope>NUCLEOTIDE SEQUENCE [LARGE SCALE GENOMIC DNA]</scope>
    <source>
        <strain evidence="4">ATCC 27184 / PCC 6803 / Kazusa</strain>
    </source>
</reference>
<evidence type="ECO:0000313" key="3">
    <source>
        <dbReference type="EMBL" id="BAA10540.1"/>
    </source>
</evidence>
<dbReference type="EnsemblBacteria" id="BAA10540">
    <property type="protein sequence ID" value="BAA10540"/>
    <property type="gene ID" value="BAA10540"/>
</dbReference>
<dbReference type="InterPro" id="IPR051315">
    <property type="entry name" value="Bact_Chemotaxis_CheA"/>
</dbReference>
<dbReference type="AlphaFoldDB" id="Q55788"/>
<gene>
    <name evidence="3" type="ordered locus">slr0073</name>
</gene>
<dbReference type="InterPro" id="IPR036641">
    <property type="entry name" value="HPT_dom_sf"/>
</dbReference>
<proteinExistence type="predicted"/>
<dbReference type="PANTHER" id="PTHR43395">
    <property type="entry name" value="SENSOR HISTIDINE KINASE CHEA"/>
    <property type="match status" value="1"/>
</dbReference>
<dbReference type="Gene3D" id="1.20.120.160">
    <property type="entry name" value="HPT domain"/>
    <property type="match status" value="1"/>
</dbReference>
<dbReference type="PROSITE" id="PS50894">
    <property type="entry name" value="HPT"/>
    <property type="match status" value="1"/>
</dbReference>
<dbReference type="PANTHER" id="PTHR43395:SF1">
    <property type="entry name" value="CHEMOTAXIS PROTEIN CHEA"/>
    <property type="match status" value="1"/>
</dbReference>
<accession>Q55788</accession>
<dbReference type="EMBL" id="BA000022">
    <property type="protein sequence ID" value="BAA10540.1"/>
    <property type="molecule type" value="Genomic_DNA"/>
</dbReference>
<dbReference type="SMART" id="SM00073">
    <property type="entry name" value="HPT"/>
    <property type="match status" value="1"/>
</dbReference>
<keyword evidence="4" id="KW-1185">Reference proteome</keyword>
<feature type="domain" description="HPt" evidence="2">
    <location>
        <begin position="12"/>
        <end position="116"/>
    </location>
</feature>
<protein>
    <submittedName>
        <fullName evidence="3">Sensory transduction histidine kinase</fullName>
    </submittedName>
</protein>
<dbReference type="InterPro" id="IPR008207">
    <property type="entry name" value="Sig_transdc_His_kin_Hpt_dom"/>
</dbReference>
<keyword evidence="1" id="KW-0597">Phosphoprotein</keyword>
<dbReference type="STRING" id="1148.gene:10500044"/>
<dbReference type="PaxDb" id="1148-1001703"/>
<dbReference type="KEGG" id="syn:slr0073"/>
<reference evidence="3 4" key="2">
    <citation type="journal article" date="1996" name="DNA Res.">
        <title>Sequence analysis of the genome of the unicellular cyanobacterium Synechocystis sp. strain PCC6803. II. Sequence determination of the entire genome and assignment of potential protein-coding regions.</title>
        <authorList>
            <person name="Kaneko T."/>
            <person name="Sato S."/>
            <person name="Kotani H."/>
            <person name="Tanaka A."/>
            <person name="Asamizu E."/>
            <person name="Nakamura Y."/>
            <person name="Miyajima N."/>
            <person name="Hirosawa M."/>
            <person name="Sugiura M."/>
            <person name="Sasamoto S."/>
            <person name="Kimura T."/>
            <person name="Hosouchi T."/>
            <person name="Matsuno A."/>
            <person name="Muraki A."/>
            <person name="Nakazaki N."/>
            <person name="Naruo K."/>
            <person name="Okumura S."/>
            <person name="Shimpo S."/>
            <person name="Takeuchi C."/>
            <person name="Wada T."/>
            <person name="Watanabe A."/>
            <person name="Yamada M."/>
            <person name="Yasuda M."/>
            <person name="Tabata S."/>
        </authorList>
    </citation>
    <scope>NUCLEOTIDE SEQUENCE [LARGE SCALE GENOMIC DNA]</scope>
    <source>
        <strain evidence="4">ATCC 27184 / PCC 6803 / Kazusa</strain>
    </source>
</reference>
<evidence type="ECO:0000259" key="2">
    <source>
        <dbReference type="PROSITE" id="PS50894"/>
    </source>
</evidence>
<dbReference type="InParanoid" id="Q55788"/>
<dbReference type="CDD" id="cd00088">
    <property type="entry name" value="HPT"/>
    <property type="match status" value="1"/>
</dbReference>
<dbReference type="GO" id="GO:0000160">
    <property type="term" value="P:phosphorelay signal transduction system"/>
    <property type="evidence" value="ECO:0007669"/>
    <property type="project" value="InterPro"/>
</dbReference>
<dbReference type="IntAct" id="Q55788">
    <property type="interactions" value="6"/>
</dbReference>
<organism evidence="3 4">
    <name type="scientific">Synechocystis sp. (strain ATCC 27184 / PCC 6803 / Kazusa)</name>
    <dbReference type="NCBI Taxonomy" id="1111708"/>
    <lineage>
        <taxon>Bacteria</taxon>
        <taxon>Bacillati</taxon>
        <taxon>Cyanobacteriota</taxon>
        <taxon>Cyanophyceae</taxon>
        <taxon>Synechococcales</taxon>
        <taxon>Merismopediaceae</taxon>
        <taxon>Synechocystis</taxon>
    </lineage>
</organism>
<evidence type="ECO:0000256" key="1">
    <source>
        <dbReference type="PROSITE-ProRule" id="PRU00110"/>
    </source>
</evidence>
<sequence>MLGEWPSKFEGTTLDQQKILGYFIEEAQEHLETLERGILDLGKVVQDSEQVNEMFRAAHSIKGGAAMLGYTSIQKTAHRLEDAFKVLKEHQLPVDQKLESLFLNGYDVLQDLVEKLQSPAGLQPEEADSIVDGAAYQFEELQNYLNYLLNQGSATATSTQTMAAKSTSTGTFNESDVPEEIKVLLHKMLQLFKQEPSATSREKLQEYCTRLGRLAPKQENWQHLLSLSKQAIANPLHSYRTLAPVVLKDLKQGYDCFVLAKPGNIRVSDGLKQLASSQVAQVLIPADPAAAASVLMKVFNDSQLRQLIKNLSAAR</sequence>
<keyword evidence="3" id="KW-0418">Kinase</keyword>
<dbReference type="Proteomes" id="UP000001425">
    <property type="component" value="Chromosome"/>
</dbReference>
<feature type="modified residue" description="Phosphohistidine" evidence="1">
    <location>
        <position position="59"/>
    </location>
</feature>
<keyword evidence="3" id="KW-0808">Transferase</keyword>
<dbReference type="PIR" id="S76596">
    <property type="entry name" value="S76596"/>
</dbReference>
<dbReference type="Pfam" id="PF01627">
    <property type="entry name" value="Hpt"/>
    <property type="match status" value="1"/>
</dbReference>
<dbReference type="SUPFAM" id="SSF47226">
    <property type="entry name" value="Histidine-containing phosphotransfer domain, HPT domain"/>
    <property type="match status" value="1"/>
</dbReference>
<evidence type="ECO:0000313" key="4">
    <source>
        <dbReference type="Proteomes" id="UP000001425"/>
    </source>
</evidence>
<dbReference type="eggNOG" id="COG2198">
    <property type="taxonomic scope" value="Bacteria"/>
</dbReference>
<name>Q55788_SYNY3</name>
<dbReference type="GO" id="GO:0016301">
    <property type="term" value="F:kinase activity"/>
    <property type="evidence" value="ECO:0007669"/>
    <property type="project" value="UniProtKB-KW"/>
</dbReference>